<dbReference type="EMBL" id="FN554974">
    <property type="protein sequence ID" value="CBH17627.1"/>
    <property type="molecule type" value="Genomic_DNA"/>
</dbReference>
<gene>
    <name evidence="2" type="ORF">TbgDal_XI7450</name>
</gene>
<dbReference type="AlphaFoldDB" id="D0A7H6"/>
<dbReference type="RefSeq" id="XP_011779891.1">
    <property type="nucleotide sequence ID" value="XM_011781589.1"/>
</dbReference>
<sequence length="99" mass="12182">MLMKLKCIRSYTFISFSSFFFAFSPSFLSLPFSFFAFIHSFCLFIYLVDVFFCFSFLFCVCVRCVCLCRWFQTLFFITRLQKQWREVNVNERNEKKRRK</sequence>
<feature type="transmembrane region" description="Helical" evidence="1">
    <location>
        <begin position="12"/>
        <end position="38"/>
    </location>
</feature>
<dbReference type="KEGG" id="tbg:TbgDal_XI7450"/>
<feature type="transmembrane region" description="Helical" evidence="1">
    <location>
        <begin position="44"/>
        <end position="71"/>
    </location>
</feature>
<name>D0A7H6_TRYB9</name>
<keyword evidence="1" id="KW-0472">Membrane</keyword>
<reference evidence="3" key="1">
    <citation type="journal article" date="2010" name="PLoS Negl. Trop. Dis.">
        <title>The genome sequence of Trypanosoma brucei gambiense, causative agent of chronic human african trypanosomiasis.</title>
        <authorList>
            <person name="Jackson A.P."/>
            <person name="Sanders M."/>
            <person name="Berry A."/>
            <person name="McQuillan J."/>
            <person name="Aslett M.A."/>
            <person name="Quail M.A."/>
            <person name="Chukualim B."/>
            <person name="Capewell P."/>
            <person name="MacLeod A."/>
            <person name="Melville S.E."/>
            <person name="Gibson W."/>
            <person name="Barry J.D."/>
            <person name="Berriman M."/>
            <person name="Hertz-Fowler C."/>
        </authorList>
    </citation>
    <scope>NUCLEOTIDE SEQUENCE [LARGE SCALE GENOMIC DNA]</scope>
    <source>
        <strain evidence="3">MHOM/CI/86/DAL972</strain>
    </source>
</reference>
<proteinExistence type="predicted"/>
<organism evidence="2 3">
    <name type="scientific">Trypanosoma brucei gambiense (strain MHOM/CI/86/DAL972)</name>
    <dbReference type="NCBI Taxonomy" id="679716"/>
    <lineage>
        <taxon>Eukaryota</taxon>
        <taxon>Discoba</taxon>
        <taxon>Euglenozoa</taxon>
        <taxon>Kinetoplastea</taxon>
        <taxon>Metakinetoplastina</taxon>
        <taxon>Trypanosomatida</taxon>
        <taxon>Trypanosomatidae</taxon>
        <taxon>Trypanosoma</taxon>
    </lineage>
</organism>
<keyword evidence="1" id="KW-0812">Transmembrane</keyword>
<keyword evidence="1" id="KW-1133">Transmembrane helix</keyword>
<evidence type="ECO:0000313" key="3">
    <source>
        <dbReference type="Proteomes" id="UP000002316"/>
    </source>
</evidence>
<accession>D0A7H6</accession>
<dbReference type="Proteomes" id="UP000002316">
    <property type="component" value="Chromosome 11"/>
</dbReference>
<protein>
    <submittedName>
        <fullName evidence="2">Uncharacterized protein</fullName>
    </submittedName>
</protein>
<evidence type="ECO:0000256" key="1">
    <source>
        <dbReference type="SAM" id="Phobius"/>
    </source>
</evidence>
<dbReference type="GeneID" id="23867769"/>
<evidence type="ECO:0000313" key="2">
    <source>
        <dbReference type="EMBL" id="CBH17627.1"/>
    </source>
</evidence>